<evidence type="ECO:0000256" key="6">
    <source>
        <dbReference type="ARBA" id="ARBA00023065"/>
    </source>
</evidence>
<dbReference type="InterPro" id="IPR019546">
    <property type="entry name" value="TAT_signal_bac_arc"/>
</dbReference>
<keyword evidence="4" id="KW-0677">Repeat</keyword>
<comment type="subcellular location">
    <subcellularLocation>
        <location evidence="1 11">Membrane</location>
        <topology evidence="1 11">Multi-pass membrane protein</topology>
    </subcellularLocation>
</comment>
<keyword evidence="6 11" id="KW-0406">Ion transport</keyword>
<dbReference type="AlphaFoldDB" id="L8HAQ8"/>
<dbReference type="GO" id="GO:0005254">
    <property type="term" value="F:chloride channel activity"/>
    <property type="evidence" value="ECO:0007669"/>
    <property type="project" value="UniProtKB-UniRule"/>
</dbReference>
<evidence type="ECO:0000256" key="4">
    <source>
        <dbReference type="ARBA" id="ARBA00022737"/>
    </source>
</evidence>
<feature type="transmembrane region" description="Helical" evidence="11">
    <location>
        <begin position="345"/>
        <end position="366"/>
    </location>
</feature>
<evidence type="ECO:0000256" key="5">
    <source>
        <dbReference type="ARBA" id="ARBA00022989"/>
    </source>
</evidence>
<keyword evidence="7 10" id="KW-0129">CBS domain</keyword>
<keyword evidence="8 11" id="KW-0472">Membrane</keyword>
<evidence type="ECO:0000256" key="3">
    <source>
        <dbReference type="ARBA" id="ARBA00022692"/>
    </source>
</evidence>
<dbReference type="NCBIfam" id="TIGR01409">
    <property type="entry name" value="TAT_signal_seq"/>
    <property type="match status" value="1"/>
</dbReference>
<evidence type="ECO:0000256" key="8">
    <source>
        <dbReference type="ARBA" id="ARBA00023136"/>
    </source>
</evidence>
<protein>
    <recommendedName>
        <fullName evidence="11">Chloride channel protein</fullName>
    </recommendedName>
</protein>
<dbReference type="Gene3D" id="1.10.3080.10">
    <property type="entry name" value="Clc chloride channel"/>
    <property type="match status" value="1"/>
</dbReference>
<feature type="transmembrane region" description="Helical" evidence="11">
    <location>
        <begin position="273"/>
        <end position="299"/>
    </location>
</feature>
<dbReference type="SMART" id="SM00116">
    <property type="entry name" value="CBS"/>
    <property type="match status" value="1"/>
</dbReference>
<feature type="transmembrane region" description="Helical" evidence="11">
    <location>
        <begin position="451"/>
        <end position="472"/>
    </location>
</feature>
<dbReference type="InterPro" id="IPR051280">
    <property type="entry name" value="Cl-channel/antiporter"/>
</dbReference>
<dbReference type="PANTHER" id="PTHR11689:SF89">
    <property type="entry name" value="CHLORIDE CHANNEL PROTEIN"/>
    <property type="match status" value="1"/>
</dbReference>
<feature type="transmembrane region" description="Helical" evidence="11">
    <location>
        <begin position="124"/>
        <end position="147"/>
    </location>
</feature>
<accession>L8HAQ8</accession>
<dbReference type="Proteomes" id="UP000011083">
    <property type="component" value="Unassembled WGS sequence"/>
</dbReference>
<dbReference type="PROSITE" id="PS51371">
    <property type="entry name" value="CBS"/>
    <property type="match status" value="1"/>
</dbReference>
<dbReference type="GO" id="GO:0016020">
    <property type="term" value="C:membrane"/>
    <property type="evidence" value="ECO:0007669"/>
    <property type="project" value="UniProtKB-SubCell"/>
</dbReference>
<feature type="transmembrane region" description="Helical" evidence="11">
    <location>
        <begin position="421"/>
        <end position="439"/>
    </location>
</feature>
<dbReference type="InterPro" id="IPR014743">
    <property type="entry name" value="Cl-channel_core"/>
</dbReference>
<feature type="compositionally biased region" description="Low complexity" evidence="12">
    <location>
        <begin position="632"/>
        <end position="646"/>
    </location>
</feature>
<evidence type="ECO:0000256" key="10">
    <source>
        <dbReference type="PROSITE-ProRule" id="PRU00703"/>
    </source>
</evidence>
<dbReference type="SUPFAM" id="SSF81340">
    <property type="entry name" value="Clc chloride channel"/>
    <property type="match status" value="1"/>
</dbReference>
<proteinExistence type="inferred from homology"/>
<evidence type="ECO:0000256" key="2">
    <source>
        <dbReference type="ARBA" id="ARBA00022448"/>
    </source>
</evidence>
<dbReference type="OrthoDB" id="428525at2759"/>
<evidence type="ECO:0000256" key="1">
    <source>
        <dbReference type="ARBA" id="ARBA00004141"/>
    </source>
</evidence>
<sequence length="905" mass="101199">MQRGLRKRFCPGPSEEGDRDLRPGHAAHHFTFSEKERMNEYESLDYNVPHSQIYRKYLQQKTKWWYIRKDLSKWLLFCVVGAAVGFVAFLLKQTTELIAEGHFKVTELILDTQDDLNKALVYPLAWLAFVGYSLITVLCASALVVYWQPPAGGSGIPDVMGYLNGVNLPKIFNVRTLVVKFTSCVLAISSGLPVGPEGPMIHMGAMVGGNLTQGRSRTLNWNPSFLTRFRNTQDRRDFITGGAAAGVSAAFGAPIGGLLFVREEVASFWNHKLTYMIFVGCLMASFAASLLNSSFIAWVPTGRFGYFIEESTILFPVNQYIEMHIFTMITRFRNRFFVPYKLMRLLEPCIVVAIFSSLCLFLPLAFPCLPKPENPIDSDKYRLVKHACDNEGEYSPLATLMFNVGDEAIRHLFSRGTAYRFSYSSLAVFLVIYFFFACYSSGMAISSGIVLPMLVIGATLGRIVGLATIDYLGISASWMDPGVFALIGAASFFAGVSRLTIALAVIVTELSNDIHFLLPIMLAVMIAKSIADTATHSLYHALLEVRCVPFLENDPVVRGVDTFKAKDVMSAPVTTFRHKEKVRNIVQTLISCRHHAFPVVLTPKDKVMLDSRNKIRKQGHQEKLARTHRLTPSSPMASPSSAFAPPRRVDSQLEGFDMTEIEVNIKQKEKEDDGHLVNNGRGERLSGLSLGLSGSMTIDDLIEDTDGVRMKTLDLEGNEGALALRQRGRGLLDGGLGSPHRRRYEEDEYEDDKQHAAFKGMILRAQLEILLRHPEIFVANEYDINPVLDYRRMKDEDTSHKSPISITSPRYLETVQEEDMDKYIDLSPYINTSSLTVTENFSLGFTYNLFRSMGLRHLPVVNENNQPVGIITRKDLLGQTLEERLLVAKGGMPQPRTCVGCFGGC</sequence>
<dbReference type="Gene3D" id="3.10.580.10">
    <property type="entry name" value="CBS-domain"/>
    <property type="match status" value="1"/>
</dbReference>
<evidence type="ECO:0000259" key="13">
    <source>
        <dbReference type="PROSITE" id="PS51371"/>
    </source>
</evidence>
<keyword evidence="5 11" id="KW-1133">Transmembrane helix</keyword>
<keyword evidence="9 11" id="KW-0868">Chloride</keyword>
<dbReference type="OMA" id="FARIDHG"/>
<dbReference type="PANTHER" id="PTHR11689">
    <property type="entry name" value="CHLORIDE CHANNEL PROTEIN CLC FAMILY MEMBER"/>
    <property type="match status" value="1"/>
</dbReference>
<dbReference type="PRINTS" id="PR00762">
    <property type="entry name" value="CLCHANNEL"/>
</dbReference>
<gene>
    <name evidence="14" type="ORF">ACA1_251640</name>
</gene>
<dbReference type="SUPFAM" id="SSF54631">
    <property type="entry name" value="CBS-domain pair"/>
    <property type="match status" value="2"/>
</dbReference>
<evidence type="ECO:0000313" key="15">
    <source>
        <dbReference type="Proteomes" id="UP000011083"/>
    </source>
</evidence>
<name>L8HAQ8_ACACF</name>
<dbReference type="RefSeq" id="XP_004367536.1">
    <property type="nucleotide sequence ID" value="XM_004367479.1"/>
</dbReference>
<evidence type="ECO:0000256" key="11">
    <source>
        <dbReference type="RuleBase" id="RU361221"/>
    </source>
</evidence>
<dbReference type="Pfam" id="PF00654">
    <property type="entry name" value="Voltage_CLC"/>
    <property type="match status" value="1"/>
</dbReference>
<evidence type="ECO:0000256" key="12">
    <source>
        <dbReference type="SAM" id="MobiDB-lite"/>
    </source>
</evidence>
<feature type="region of interest" description="Disordered" evidence="12">
    <location>
        <begin position="1"/>
        <end position="24"/>
    </location>
</feature>
<dbReference type="KEGG" id="acan:ACA1_251640"/>
<feature type="transmembrane region" description="Helical" evidence="11">
    <location>
        <begin position="238"/>
        <end position="261"/>
    </location>
</feature>
<dbReference type="InterPro" id="IPR046342">
    <property type="entry name" value="CBS_dom_sf"/>
</dbReference>
<keyword evidence="3 11" id="KW-0812">Transmembrane</keyword>
<evidence type="ECO:0000313" key="14">
    <source>
        <dbReference type="EMBL" id="ELR22280.1"/>
    </source>
</evidence>
<organism evidence="14 15">
    <name type="scientific">Acanthamoeba castellanii (strain ATCC 30010 / Neff)</name>
    <dbReference type="NCBI Taxonomy" id="1257118"/>
    <lineage>
        <taxon>Eukaryota</taxon>
        <taxon>Amoebozoa</taxon>
        <taxon>Discosea</taxon>
        <taxon>Longamoebia</taxon>
        <taxon>Centramoebida</taxon>
        <taxon>Acanthamoebidae</taxon>
        <taxon>Acanthamoeba</taxon>
    </lineage>
</organism>
<dbReference type="VEuPathDB" id="AmoebaDB:ACA1_251640"/>
<dbReference type="Pfam" id="PF00571">
    <property type="entry name" value="CBS"/>
    <property type="match status" value="1"/>
</dbReference>
<feature type="domain" description="CBS" evidence="13">
    <location>
        <begin position="830"/>
        <end position="886"/>
    </location>
</feature>
<dbReference type="GeneID" id="14923211"/>
<evidence type="ECO:0000256" key="9">
    <source>
        <dbReference type="ARBA" id="ARBA00023214"/>
    </source>
</evidence>
<keyword evidence="15" id="KW-1185">Reference proteome</keyword>
<comment type="similarity">
    <text evidence="11">Belongs to the chloride channel (TC 2.A.49) family.</text>
</comment>
<feature type="transmembrane region" description="Helical" evidence="11">
    <location>
        <begin position="484"/>
        <end position="507"/>
    </location>
</feature>
<feature type="transmembrane region" description="Helical" evidence="11">
    <location>
        <begin position="71"/>
        <end position="91"/>
    </location>
</feature>
<dbReference type="EMBL" id="KB007885">
    <property type="protein sequence ID" value="ELR22280.1"/>
    <property type="molecule type" value="Genomic_DNA"/>
</dbReference>
<evidence type="ECO:0000256" key="7">
    <source>
        <dbReference type="ARBA" id="ARBA00023122"/>
    </source>
</evidence>
<dbReference type="InterPro" id="IPR000644">
    <property type="entry name" value="CBS_dom"/>
</dbReference>
<comment type="caution">
    <text evidence="11">Lacks conserved residue(s) required for the propagation of feature annotation.</text>
</comment>
<keyword evidence="2 11" id="KW-0813">Transport</keyword>
<dbReference type="InterPro" id="IPR001807">
    <property type="entry name" value="ClC"/>
</dbReference>
<reference evidence="14 15" key="1">
    <citation type="journal article" date="2013" name="Genome Biol.">
        <title>Genome of Acanthamoeba castellanii highlights extensive lateral gene transfer and early evolution of tyrosine kinase signaling.</title>
        <authorList>
            <person name="Clarke M."/>
            <person name="Lohan A.J."/>
            <person name="Liu B."/>
            <person name="Lagkouvardos I."/>
            <person name="Roy S."/>
            <person name="Zafar N."/>
            <person name="Bertelli C."/>
            <person name="Schilde C."/>
            <person name="Kianianmomeni A."/>
            <person name="Burglin T.R."/>
            <person name="Frech C."/>
            <person name="Turcotte B."/>
            <person name="Kopec K.O."/>
            <person name="Synnott J.M."/>
            <person name="Choo C."/>
            <person name="Paponov I."/>
            <person name="Finkler A."/>
            <person name="Soon Heng Tan C."/>
            <person name="Hutchins A.P."/>
            <person name="Weinmeier T."/>
            <person name="Rattei T."/>
            <person name="Chu J.S."/>
            <person name="Gimenez G."/>
            <person name="Irimia M."/>
            <person name="Rigden D.J."/>
            <person name="Fitzpatrick D.A."/>
            <person name="Lorenzo-Morales J."/>
            <person name="Bateman A."/>
            <person name="Chiu C.H."/>
            <person name="Tang P."/>
            <person name="Hegemann P."/>
            <person name="Fromm H."/>
            <person name="Raoult D."/>
            <person name="Greub G."/>
            <person name="Miranda-Saavedra D."/>
            <person name="Chen N."/>
            <person name="Nash P."/>
            <person name="Ginger M.L."/>
            <person name="Horn M."/>
            <person name="Schaap P."/>
            <person name="Caler L."/>
            <person name="Loftus B."/>
        </authorList>
    </citation>
    <scope>NUCLEOTIDE SEQUENCE [LARGE SCALE GENOMIC DNA]</scope>
    <source>
        <strain evidence="14 15">Neff</strain>
    </source>
</reference>
<feature type="transmembrane region" description="Helical" evidence="11">
    <location>
        <begin position="514"/>
        <end position="531"/>
    </location>
</feature>
<feature type="region of interest" description="Disordered" evidence="12">
    <location>
        <begin position="616"/>
        <end position="647"/>
    </location>
</feature>
<feature type="compositionally biased region" description="Basic and acidic residues" evidence="12">
    <location>
        <begin position="616"/>
        <end position="625"/>
    </location>
</feature>